<dbReference type="InterPro" id="IPR023210">
    <property type="entry name" value="NADP_OxRdtase_dom"/>
</dbReference>
<dbReference type="InterPro" id="IPR050523">
    <property type="entry name" value="AKR_Detox_Biosynth"/>
</dbReference>
<dbReference type="CDD" id="cd19091">
    <property type="entry name" value="AKR_PsAKR"/>
    <property type="match status" value="1"/>
</dbReference>
<organism evidence="3 4">
    <name type="scientific">Actinomadura rubrisoli</name>
    <dbReference type="NCBI Taxonomy" id="2530368"/>
    <lineage>
        <taxon>Bacteria</taxon>
        <taxon>Bacillati</taxon>
        <taxon>Actinomycetota</taxon>
        <taxon>Actinomycetes</taxon>
        <taxon>Streptosporangiales</taxon>
        <taxon>Thermomonosporaceae</taxon>
        <taxon>Actinomadura</taxon>
    </lineage>
</organism>
<dbReference type="AlphaFoldDB" id="A0A4R5C175"/>
<evidence type="ECO:0000313" key="3">
    <source>
        <dbReference type="EMBL" id="TDD92495.1"/>
    </source>
</evidence>
<feature type="domain" description="NADP-dependent oxidoreductase" evidence="2">
    <location>
        <begin position="16"/>
        <end position="328"/>
    </location>
</feature>
<dbReference type="GO" id="GO:0005829">
    <property type="term" value="C:cytosol"/>
    <property type="evidence" value="ECO:0007669"/>
    <property type="project" value="TreeGrafter"/>
</dbReference>
<dbReference type="FunFam" id="3.20.20.100:FF:000004">
    <property type="entry name" value="Oxidoreductase, aldo/keto reductase"/>
    <property type="match status" value="1"/>
</dbReference>
<dbReference type="InterPro" id="IPR036812">
    <property type="entry name" value="NAD(P)_OxRdtase_dom_sf"/>
</dbReference>
<dbReference type="PANTHER" id="PTHR43364:SF18">
    <property type="entry name" value="OXIDOREDUCTASE"/>
    <property type="match status" value="1"/>
</dbReference>
<dbReference type="Proteomes" id="UP000294513">
    <property type="component" value="Unassembled WGS sequence"/>
</dbReference>
<keyword evidence="1" id="KW-0560">Oxidoreductase</keyword>
<evidence type="ECO:0000259" key="2">
    <source>
        <dbReference type="Pfam" id="PF00248"/>
    </source>
</evidence>
<protein>
    <submittedName>
        <fullName evidence="3">Aldo/keto reductase</fullName>
    </submittedName>
</protein>
<keyword evidence="4" id="KW-1185">Reference proteome</keyword>
<dbReference type="EMBL" id="SMKU01000039">
    <property type="protein sequence ID" value="TDD92495.1"/>
    <property type="molecule type" value="Genomic_DNA"/>
</dbReference>
<proteinExistence type="predicted"/>
<dbReference type="PRINTS" id="PR00069">
    <property type="entry name" value="ALDKETRDTASE"/>
</dbReference>
<accession>A0A4R5C175</accession>
<sequence>MRYRYMGDTGLMVSELCYGSFNFGGNAPFLGAPDRDWAEFGTVEEQEVFRLVNTALDAGVNFFDTADVYKNGMGEQFLGVALKNVRDRVVIGTKGRWRITDDPNDLGSSRHHLFAAVDSSLRRLNTDYIDIYHLHGFDPRTSLEETLRALDDLVRSGKVRYLGVSNFAAWHLMKALSVSERRNLARVVCYQGYYNLAARELEREIVPLGVDQNVGITVWSPLAGGFLTGKYKRGEGRPEGSRLSNATAAESAPLTDEEQAYDIVDALADIAGERGVTVPQVALNWVLAKPGITSAVVGASKPSQLEDNLNAMDWTLTTDEVEHLDKVSETPAPYPYWHIRTVGTDRRLPGDVYP</sequence>
<dbReference type="PANTHER" id="PTHR43364">
    <property type="entry name" value="NADH-SPECIFIC METHYLGLYOXAL REDUCTASE-RELATED"/>
    <property type="match status" value="1"/>
</dbReference>
<name>A0A4R5C175_9ACTN</name>
<comment type="caution">
    <text evidence="3">The sequence shown here is derived from an EMBL/GenBank/DDBJ whole genome shotgun (WGS) entry which is preliminary data.</text>
</comment>
<dbReference type="PROSITE" id="PS00062">
    <property type="entry name" value="ALDOKETO_REDUCTASE_2"/>
    <property type="match status" value="1"/>
</dbReference>
<dbReference type="InterPro" id="IPR018170">
    <property type="entry name" value="Aldo/ket_reductase_CS"/>
</dbReference>
<dbReference type="OrthoDB" id="3500708at2"/>
<dbReference type="GO" id="GO:0016491">
    <property type="term" value="F:oxidoreductase activity"/>
    <property type="evidence" value="ECO:0007669"/>
    <property type="project" value="UniProtKB-KW"/>
</dbReference>
<dbReference type="RefSeq" id="WP_131891900.1">
    <property type="nucleotide sequence ID" value="NZ_SMKU01000039.1"/>
</dbReference>
<reference evidence="3 4" key="1">
    <citation type="submission" date="2019-03" db="EMBL/GenBank/DDBJ databases">
        <title>Draft genome sequences of novel Actinobacteria.</title>
        <authorList>
            <person name="Sahin N."/>
            <person name="Ay H."/>
            <person name="Saygin H."/>
        </authorList>
    </citation>
    <scope>NUCLEOTIDE SEQUENCE [LARGE SCALE GENOMIC DNA]</scope>
    <source>
        <strain evidence="3 4">H3C3</strain>
    </source>
</reference>
<dbReference type="SUPFAM" id="SSF51430">
    <property type="entry name" value="NAD(P)-linked oxidoreductase"/>
    <property type="match status" value="1"/>
</dbReference>
<dbReference type="InterPro" id="IPR020471">
    <property type="entry name" value="AKR"/>
</dbReference>
<gene>
    <name evidence="3" type="ORF">E1298_10780</name>
</gene>
<evidence type="ECO:0000256" key="1">
    <source>
        <dbReference type="ARBA" id="ARBA00023002"/>
    </source>
</evidence>
<evidence type="ECO:0000313" key="4">
    <source>
        <dbReference type="Proteomes" id="UP000294513"/>
    </source>
</evidence>
<dbReference type="Gene3D" id="3.20.20.100">
    <property type="entry name" value="NADP-dependent oxidoreductase domain"/>
    <property type="match status" value="1"/>
</dbReference>
<dbReference type="Pfam" id="PF00248">
    <property type="entry name" value="Aldo_ket_red"/>
    <property type="match status" value="1"/>
</dbReference>